<dbReference type="EMBL" id="BMAT01009427">
    <property type="protein sequence ID" value="GFS06166.1"/>
    <property type="molecule type" value="Genomic_DNA"/>
</dbReference>
<proteinExistence type="predicted"/>
<dbReference type="Proteomes" id="UP000762676">
    <property type="component" value="Unassembled WGS sequence"/>
</dbReference>
<evidence type="ECO:0000313" key="1">
    <source>
        <dbReference type="EMBL" id="GFS06166.1"/>
    </source>
</evidence>
<evidence type="ECO:0008006" key="3">
    <source>
        <dbReference type="Google" id="ProtNLM"/>
    </source>
</evidence>
<organism evidence="1 2">
    <name type="scientific">Elysia marginata</name>
    <dbReference type="NCBI Taxonomy" id="1093978"/>
    <lineage>
        <taxon>Eukaryota</taxon>
        <taxon>Metazoa</taxon>
        <taxon>Spiralia</taxon>
        <taxon>Lophotrochozoa</taxon>
        <taxon>Mollusca</taxon>
        <taxon>Gastropoda</taxon>
        <taxon>Heterobranchia</taxon>
        <taxon>Euthyneura</taxon>
        <taxon>Panpulmonata</taxon>
        <taxon>Sacoglossa</taxon>
        <taxon>Placobranchoidea</taxon>
        <taxon>Plakobranchidae</taxon>
        <taxon>Elysia</taxon>
    </lineage>
</organism>
<sequence>MIVLSPILTRPPAFGHHHYEVSGGERGGGALTAGSVPMSTRGPVNLFICVTREGRSGSSLTDHQAPGTDYRGQGLAWPGWDWATTDRKASIEPARKITGTTTG</sequence>
<name>A0AAV4I9G7_9GAST</name>
<evidence type="ECO:0000313" key="2">
    <source>
        <dbReference type="Proteomes" id="UP000762676"/>
    </source>
</evidence>
<protein>
    <recommendedName>
        <fullName evidence="3">Superoxide dismutase copper/zinc binding domain-containing protein</fullName>
    </recommendedName>
</protein>
<dbReference type="AlphaFoldDB" id="A0AAV4I9G7"/>
<gene>
    <name evidence="1" type="ORF">ElyMa_004700200</name>
</gene>
<reference evidence="1 2" key="1">
    <citation type="journal article" date="2021" name="Elife">
        <title>Chloroplast acquisition without the gene transfer in kleptoplastic sea slugs, Plakobranchus ocellatus.</title>
        <authorList>
            <person name="Maeda T."/>
            <person name="Takahashi S."/>
            <person name="Yoshida T."/>
            <person name="Shimamura S."/>
            <person name="Takaki Y."/>
            <person name="Nagai Y."/>
            <person name="Toyoda A."/>
            <person name="Suzuki Y."/>
            <person name="Arimoto A."/>
            <person name="Ishii H."/>
            <person name="Satoh N."/>
            <person name="Nishiyama T."/>
            <person name="Hasebe M."/>
            <person name="Maruyama T."/>
            <person name="Minagawa J."/>
            <person name="Obokata J."/>
            <person name="Shigenobu S."/>
        </authorList>
    </citation>
    <scope>NUCLEOTIDE SEQUENCE [LARGE SCALE GENOMIC DNA]</scope>
</reference>
<accession>A0AAV4I9G7</accession>
<comment type="caution">
    <text evidence="1">The sequence shown here is derived from an EMBL/GenBank/DDBJ whole genome shotgun (WGS) entry which is preliminary data.</text>
</comment>
<keyword evidence="2" id="KW-1185">Reference proteome</keyword>